<feature type="compositionally biased region" description="Basic and acidic residues" evidence="6">
    <location>
        <begin position="332"/>
        <end position="351"/>
    </location>
</feature>
<dbReference type="InterPro" id="IPR051575">
    <property type="entry name" value="Myb-like_DNA-bd"/>
</dbReference>
<keyword evidence="3" id="KW-0804">Transcription</keyword>
<dbReference type="GO" id="GO:0042795">
    <property type="term" value="P:snRNA transcription by RNA polymerase II"/>
    <property type="evidence" value="ECO:0007669"/>
    <property type="project" value="TreeGrafter"/>
</dbReference>
<evidence type="ECO:0000256" key="1">
    <source>
        <dbReference type="ARBA" id="ARBA00023015"/>
    </source>
</evidence>
<evidence type="ECO:0000259" key="9">
    <source>
        <dbReference type="PROSITE" id="PS51294"/>
    </source>
</evidence>
<dbReference type="InterPro" id="IPR009057">
    <property type="entry name" value="Homeodomain-like_sf"/>
</dbReference>
<dbReference type="AlphaFoldDB" id="A0A2T9Y3J6"/>
<dbReference type="Gene3D" id="1.10.10.60">
    <property type="entry name" value="Homeodomain-like"/>
    <property type="match status" value="3"/>
</dbReference>
<feature type="compositionally biased region" description="Basic and acidic residues" evidence="6">
    <location>
        <begin position="1151"/>
        <end position="1160"/>
    </location>
</feature>
<feature type="domain" description="HTH myb-type" evidence="9">
    <location>
        <begin position="182"/>
        <end position="223"/>
    </location>
</feature>
<feature type="compositionally biased region" description="Basic residues" evidence="6">
    <location>
        <begin position="629"/>
        <end position="639"/>
    </location>
</feature>
<dbReference type="PROSITE" id="PS50157">
    <property type="entry name" value="ZINC_FINGER_C2H2_2"/>
    <property type="match status" value="1"/>
</dbReference>
<feature type="domain" description="HTH myb-type" evidence="9">
    <location>
        <begin position="284"/>
        <end position="333"/>
    </location>
</feature>
<keyword evidence="2" id="KW-0238">DNA-binding</keyword>
<dbReference type="PROSITE" id="PS51294">
    <property type="entry name" value="HTH_MYB"/>
    <property type="match status" value="3"/>
</dbReference>
<feature type="domain" description="HTH myb-type" evidence="9">
    <location>
        <begin position="228"/>
        <end position="282"/>
    </location>
</feature>
<dbReference type="EMBL" id="MBFT01000326">
    <property type="protein sequence ID" value="PVU93325.1"/>
    <property type="molecule type" value="Genomic_DNA"/>
</dbReference>
<dbReference type="SMART" id="SM00717">
    <property type="entry name" value="SANT"/>
    <property type="match status" value="3"/>
</dbReference>
<feature type="compositionally biased region" description="Basic and acidic residues" evidence="6">
    <location>
        <begin position="118"/>
        <end position="132"/>
    </location>
</feature>
<feature type="compositionally biased region" description="Polar residues" evidence="6">
    <location>
        <begin position="446"/>
        <end position="465"/>
    </location>
</feature>
<dbReference type="InterPro" id="IPR013087">
    <property type="entry name" value="Znf_C2H2_type"/>
</dbReference>
<feature type="compositionally biased region" description="Polar residues" evidence="6">
    <location>
        <begin position="1161"/>
        <end position="1175"/>
    </location>
</feature>
<dbReference type="SUPFAM" id="SSF46689">
    <property type="entry name" value="Homeodomain-like"/>
    <property type="match status" value="2"/>
</dbReference>
<dbReference type="GO" id="GO:0000978">
    <property type="term" value="F:RNA polymerase II cis-regulatory region sequence-specific DNA binding"/>
    <property type="evidence" value="ECO:0007669"/>
    <property type="project" value="TreeGrafter"/>
</dbReference>
<feature type="region of interest" description="Disordered" evidence="6">
    <location>
        <begin position="445"/>
        <end position="465"/>
    </location>
</feature>
<sequence length="1175" mass="133131">MSLETKKLKQPFENFSNAYFNLPQPELSINHNSNHNNFKSDITASSPDLDNINEPKSYIQEQSTSQQNKGISTYMSSQEMGIICNGLIQADLVAQRVSKGDKIKNYRTAKYRSSAPNDNHDNSDKSKHELAEQAKENTRILINSLGSAGGILSDIKQYIQDVEDSLNTDDPNMTFPKMRSMWSASEDRLLTLGVKIYGANTESWPKIAVLVPGRTNKACRKRWFHSLDPTLHKGSWSTDEDDLLRYWVEKLPGQWSKIAKKIQGRTDDQCAKRWRESLDPNISRTKWSPEEDNLLLSKYNEYGAQWQKIATFFDGRPGLHCRNRWRKIQRRTQQESEKITGKRNIDSQQHEQHKRSKNINNPTNNLQKKIKKNFGNDISSKVTQAHKDAAYYNDISSSYNITETSFLRNSEITSNNSGMYSSLASLNDFSFQNLNSEVEQIKKGKTNSLSTKDENTSIINDSQTNPNTNFSLSTNIIKQNAPNALSLSFEYQNSNKQFSSVTENITSKNTDNTNLNFKPETILSNQISSGNMSDLHKANISSLLNKSNFNEENYFDSNLDQGYNFLPDLEINQLLSLRFANENQTVSNFEMSMKDSEMNEFVNNSDIDKGYMSETKNFAKYQKDISGTKKQKPTGKRTKNSGVLPTKEQKESLLKSGIRYYGCAALPGICDSLFCDSHSLQHHLKNVHNYDSSAERSDSEDCDRNEGWSHVYRCGMPGCSSLYKNLKSLEYHIFYSRKSLHHVNNSQKTRVTEGSHKCKKSLKNKKANSLNQTHFLKKEETKNTFLSGRKLKHSLKAGSPVVDKPSLKSKENENSEEVSKFIDGKDLGMFSNLYNDIFGFDAFCSVFNDDKYNFPFKKANSNFEKHNFTNEPFLRGYMDKLNHQELPGNSILESITKGDASKNSGDLANFNNIDSMEFSSNDFDSVFPVSDEVVDKRNNSVHNHQSSAESKVDYDMKGLELSMMGVEDNASTLAKHSNMSNSISQSISSYFGITSLNNSNFSPENFSNLLPTICAFGGSRASSWNKNSEISITDSNKRKSEDSSDNHTFKKANTLNTQFNDMFSGLSNHQTFTLCKNISAIKTSPEPKSGTEIDKFSIFEKQNMTNSNKTTDYTDENFAINSHIQPQQTNVFSTMPDSKGSIHSSKLLETGPEKNPEENGQKLNVLQSYRDNILN</sequence>
<dbReference type="GO" id="GO:0019185">
    <property type="term" value="C:snRNA-activating protein complex"/>
    <property type="evidence" value="ECO:0007669"/>
    <property type="project" value="TreeGrafter"/>
</dbReference>
<dbReference type="STRING" id="61424.A0A2T9Y3J6"/>
<feature type="region of interest" description="Disordered" evidence="6">
    <location>
        <begin position="330"/>
        <end position="366"/>
    </location>
</feature>
<proteinExistence type="predicted"/>
<keyword evidence="1" id="KW-0805">Transcription regulation</keyword>
<keyword evidence="5" id="KW-0862">Zinc</keyword>
<feature type="domain" description="Myb-like" evidence="7">
    <location>
        <begin position="228"/>
        <end position="278"/>
    </location>
</feature>
<dbReference type="GO" id="GO:0001006">
    <property type="term" value="F:RNA polymerase III type 3 promoter sequence-specific DNA binding"/>
    <property type="evidence" value="ECO:0007669"/>
    <property type="project" value="TreeGrafter"/>
</dbReference>
<evidence type="ECO:0000259" key="7">
    <source>
        <dbReference type="PROSITE" id="PS50090"/>
    </source>
</evidence>
<dbReference type="OrthoDB" id="2143914at2759"/>
<dbReference type="Proteomes" id="UP000245699">
    <property type="component" value="Unassembled WGS sequence"/>
</dbReference>
<name>A0A2T9Y3J6_9FUNG</name>
<evidence type="ECO:0000256" key="3">
    <source>
        <dbReference type="ARBA" id="ARBA00023163"/>
    </source>
</evidence>
<keyword evidence="12" id="KW-1185">Reference proteome</keyword>
<feature type="domain" description="Myb-like" evidence="7">
    <location>
        <begin position="279"/>
        <end position="329"/>
    </location>
</feature>
<feature type="region of interest" description="Disordered" evidence="6">
    <location>
        <begin position="624"/>
        <end position="648"/>
    </location>
</feature>
<evidence type="ECO:0000313" key="11">
    <source>
        <dbReference type="EMBL" id="PVU93325.1"/>
    </source>
</evidence>
<feature type="compositionally biased region" description="Polar residues" evidence="6">
    <location>
        <begin position="1022"/>
        <end position="1034"/>
    </location>
</feature>
<dbReference type="Pfam" id="PF00249">
    <property type="entry name" value="Myb_DNA-binding"/>
    <property type="match status" value="1"/>
</dbReference>
<feature type="compositionally biased region" description="Polar residues" evidence="6">
    <location>
        <begin position="1133"/>
        <end position="1144"/>
    </location>
</feature>
<dbReference type="InterPro" id="IPR001005">
    <property type="entry name" value="SANT/Myb"/>
</dbReference>
<feature type="region of interest" description="Disordered" evidence="6">
    <location>
        <begin position="1022"/>
        <end position="1049"/>
    </location>
</feature>
<evidence type="ECO:0000256" key="2">
    <source>
        <dbReference type="ARBA" id="ARBA00023125"/>
    </source>
</evidence>
<evidence type="ECO:0000256" key="5">
    <source>
        <dbReference type="PROSITE-ProRule" id="PRU00042"/>
    </source>
</evidence>
<dbReference type="GO" id="GO:0042796">
    <property type="term" value="P:snRNA transcription by RNA polymerase III"/>
    <property type="evidence" value="ECO:0007669"/>
    <property type="project" value="TreeGrafter"/>
</dbReference>
<evidence type="ECO:0000313" key="12">
    <source>
        <dbReference type="Proteomes" id="UP000245699"/>
    </source>
</evidence>
<dbReference type="PANTHER" id="PTHR46621">
    <property type="entry name" value="SNRNA-ACTIVATING PROTEIN COMPLEX SUBUNIT 4"/>
    <property type="match status" value="1"/>
</dbReference>
<dbReference type="Pfam" id="PF13921">
    <property type="entry name" value="Myb_DNA-bind_6"/>
    <property type="match status" value="1"/>
</dbReference>
<dbReference type="PANTHER" id="PTHR46621:SF1">
    <property type="entry name" value="SNRNA-ACTIVATING PROTEIN COMPLEX SUBUNIT 4"/>
    <property type="match status" value="1"/>
</dbReference>
<accession>A0A2T9Y3J6</accession>
<gene>
    <name evidence="11" type="ORF">BB559_003336</name>
    <name evidence="10" type="ORF">BB559_006345</name>
</gene>
<keyword evidence="4" id="KW-0539">Nucleus</keyword>
<dbReference type="EMBL" id="MBFT01000825">
    <property type="protein sequence ID" value="PVU86901.1"/>
    <property type="molecule type" value="Genomic_DNA"/>
</dbReference>
<feature type="compositionally biased region" description="Basic and acidic residues" evidence="6">
    <location>
        <begin position="1035"/>
        <end position="1048"/>
    </location>
</feature>
<comment type="caution">
    <text evidence="10">The sequence shown here is derived from an EMBL/GenBank/DDBJ whole genome shotgun (WGS) entry which is preliminary data.</text>
</comment>
<evidence type="ECO:0000256" key="6">
    <source>
        <dbReference type="SAM" id="MobiDB-lite"/>
    </source>
</evidence>
<dbReference type="CDD" id="cd00167">
    <property type="entry name" value="SANT"/>
    <property type="match status" value="3"/>
</dbReference>
<evidence type="ECO:0000259" key="8">
    <source>
        <dbReference type="PROSITE" id="PS50157"/>
    </source>
</evidence>
<feature type="region of interest" description="Disordered" evidence="6">
    <location>
        <begin position="1133"/>
        <end position="1175"/>
    </location>
</feature>
<feature type="domain" description="Myb-like" evidence="7">
    <location>
        <begin position="179"/>
        <end position="227"/>
    </location>
</feature>
<evidence type="ECO:0000256" key="4">
    <source>
        <dbReference type="ARBA" id="ARBA00023242"/>
    </source>
</evidence>
<keyword evidence="5" id="KW-0479">Metal-binding</keyword>
<dbReference type="InterPro" id="IPR017930">
    <property type="entry name" value="Myb_dom"/>
</dbReference>
<dbReference type="PROSITE" id="PS50090">
    <property type="entry name" value="MYB_LIKE"/>
    <property type="match status" value="3"/>
</dbReference>
<protein>
    <submittedName>
        <fullName evidence="10">Uncharacterized protein</fullName>
    </submittedName>
</protein>
<reference evidence="10 12" key="1">
    <citation type="journal article" date="2018" name="MBio">
        <title>Comparative Genomics Reveals the Core Gene Toolbox for the Fungus-Insect Symbiosis.</title>
        <authorList>
            <person name="Wang Y."/>
            <person name="Stata M."/>
            <person name="Wang W."/>
            <person name="Stajich J.E."/>
            <person name="White M.M."/>
            <person name="Moncalvo J.M."/>
        </authorList>
    </citation>
    <scope>NUCLEOTIDE SEQUENCE [LARGE SCALE GENOMIC DNA]</scope>
    <source>
        <strain evidence="10 12">AUS-77-4</strain>
    </source>
</reference>
<feature type="domain" description="C2H2-type" evidence="8">
    <location>
        <begin position="661"/>
        <end position="693"/>
    </location>
</feature>
<organism evidence="10 12">
    <name type="scientific">Furculomyces boomerangus</name>
    <dbReference type="NCBI Taxonomy" id="61424"/>
    <lineage>
        <taxon>Eukaryota</taxon>
        <taxon>Fungi</taxon>
        <taxon>Fungi incertae sedis</taxon>
        <taxon>Zoopagomycota</taxon>
        <taxon>Kickxellomycotina</taxon>
        <taxon>Harpellomycetes</taxon>
        <taxon>Harpellales</taxon>
        <taxon>Harpellaceae</taxon>
        <taxon>Furculomyces</taxon>
    </lineage>
</organism>
<dbReference type="GO" id="GO:0008270">
    <property type="term" value="F:zinc ion binding"/>
    <property type="evidence" value="ECO:0007669"/>
    <property type="project" value="UniProtKB-KW"/>
</dbReference>
<evidence type="ECO:0000313" key="10">
    <source>
        <dbReference type="EMBL" id="PVU86901.1"/>
    </source>
</evidence>
<feature type="region of interest" description="Disordered" evidence="6">
    <location>
        <begin position="105"/>
        <end position="132"/>
    </location>
</feature>
<keyword evidence="5" id="KW-0863">Zinc-finger</keyword>